<dbReference type="AlphaFoldDB" id="A0A2H1L0I7"/>
<reference evidence="4 5" key="1">
    <citation type="submission" date="2017-03" db="EMBL/GenBank/DDBJ databases">
        <authorList>
            <person name="Afonso C.L."/>
            <person name="Miller P.J."/>
            <person name="Scott M.A."/>
            <person name="Spackman E."/>
            <person name="Goraichik I."/>
            <person name="Dimitrov K.M."/>
            <person name="Suarez D.L."/>
            <person name="Swayne D.E."/>
        </authorList>
    </citation>
    <scope>NUCLEOTIDE SEQUENCE [LARGE SCALE GENOMIC DNA]</scope>
    <source>
        <strain evidence="4 5">CNRZ 918</strain>
    </source>
</reference>
<dbReference type="InterPro" id="IPR025110">
    <property type="entry name" value="AMP-bd_C"/>
</dbReference>
<dbReference type="SUPFAM" id="SSF56801">
    <property type="entry name" value="Acetyl-CoA synthetase-like"/>
    <property type="match status" value="1"/>
</dbReference>
<evidence type="ECO:0000313" key="4">
    <source>
        <dbReference type="EMBL" id="SMY05399.1"/>
    </source>
</evidence>
<name>A0A2H1L0I7_9MICO</name>
<dbReference type="Gene3D" id="2.30.38.10">
    <property type="entry name" value="Luciferase, Domain 3"/>
    <property type="match status" value="1"/>
</dbReference>
<feature type="domain" description="AMP-binding enzyme C-terminal" evidence="3">
    <location>
        <begin position="55"/>
        <end position="126"/>
    </location>
</feature>
<proteinExistence type="inferred from homology"/>
<dbReference type="GO" id="GO:0031956">
    <property type="term" value="F:medium-chain fatty acid-CoA ligase activity"/>
    <property type="evidence" value="ECO:0007669"/>
    <property type="project" value="TreeGrafter"/>
</dbReference>
<organism evidence="4 5">
    <name type="scientific">Brevibacterium antiquum CNRZ 918</name>
    <dbReference type="NCBI Taxonomy" id="1255637"/>
    <lineage>
        <taxon>Bacteria</taxon>
        <taxon>Bacillati</taxon>
        <taxon>Actinomycetota</taxon>
        <taxon>Actinomycetes</taxon>
        <taxon>Micrococcales</taxon>
        <taxon>Brevibacteriaceae</taxon>
        <taxon>Brevibacterium</taxon>
    </lineage>
</organism>
<protein>
    <submittedName>
        <fullName evidence="4">AMP-binding enzyme C-terminal domain-containing protein</fullName>
        <ecNumber evidence="4">6.2.1.-</ecNumber>
        <ecNumber evidence="4">6.2.1.26</ecNumber>
    </submittedName>
</protein>
<dbReference type="Proteomes" id="UP000234433">
    <property type="component" value="Unassembled WGS sequence"/>
</dbReference>
<evidence type="ECO:0000259" key="3">
    <source>
        <dbReference type="Pfam" id="PF13193"/>
    </source>
</evidence>
<dbReference type="PANTHER" id="PTHR43201">
    <property type="entry name" value="ACYL-COA SYNTHETASE"/>
    <property type="match status" value="1"/>
</dbReference>
<gene>
    <name evidence="4" type="ORF">BANT918_03414</name>
</gene>
<dbReference type="EC" id="6.2.1.-" evidence="4"/>
<dbReference type="GO" id="GO:0006631">
    <property type="term" value="P:fatty acid metabolic process"/>
    <property type="evidence" value="ECO:0007669"/>
    <property type="project" value="TreeGrafter"/>
</dbReference>
<sequence length="153" mass="17006">MFAGYLIDGSIDRSELVDGWFRTKDIGYFRNGTLYVDGRSSDMYISGGSNVYPAEVERTLNSHPNVKHAAVVGVEDTEWGEVGIAFIIPASGGVNEDDLMQLVKTQLGSYKTPKYFERVGSFPYTPMDKIDKKALKHSYLRRSRPEGAIDGNS</sequence>
<dbReference type="EC" id="6.2.1.26" evidence="4"/>
<dbReference type="Gene3D" id="3.30.300.30">
    <property type="match status" value="1"/>
</dbReference>
<keyword evidence="2 4" id="KW-0436">Ligase</keyword>
<dbReference type="EMBL" id="FXZD01000030">
    <property type="protein sequence ID" value="SMY05399.1"/>
    <property type="molecule type" value="Genomic_DNA"/>
</dbReference>
<dbReference type="Pfam" id="PF13193">
    <property type="entry name" value="AMP-binding_C"/>
    <property type="match status" value="1"/>
</dbReference>
<dbReference type="InterPro" id="IPR045851">
    <property type="entry name" value="AMP-bd_C_sf"/>
</dbReference>
<dbReference type="GO" id="GO:0008756">
    <property type="term" value="F:o-succinylbenzoate-CoA ligase activity"/>
    <property type="evidence" value="ECO:0007669"/>
    <property type="project" value="UniProtKB-EC"/>
</dbReference>
<evidence type="ECO:0000256" key="2">
    <source>
        <dbReference type="ARBA" id="ARBA00022598"/>
    </source>
</evidence>
<evidence type="ECO:0000313" key="5">
    <source>
        <dbReference type="Proteomes" id="UP000234433"/>
    </source>
</evidence>
<accession>A0A2H1L0I7</accession>
<comment type="similarity">
    <text evidence="1">Belongs to the ATP-dependent AMP-binding enzyme family.</text>
</comment>
<dbReference type="CDD" id="cd04433">
    <property type="entry name" value="AFD_class_I"/>
    <property type="match status" value="1"/>
</dbReference>
<evidence type="ECO:0000256" key="1">
    <source>
        <dbReference type="ARBA" id="ARBA00006432"/>
    </source>
</evidence>
<dbReference type="PANTHER" id="PTHR43201:SF5">
    <property type="entry name" value="MEDIUM-CHAIN ACYL-COA LIGASE ACSF2, MITOCHONDRIAL"/>
    <property type="match status" value="1"/>
</dbReference>